<keyword evidence="4" id="KW-0597">Phosphoprotein</keyword>
<dbReference type="InterPro" id="IPR003660">
    <property type="entry name" value="HAMP_dom"/>
</dbReference>
<accession>A0ABX7BKS7</accession>
<dbReference type="Pfam" id="PF02518">
    <property type="entry name" value="HATPase_c"/>
    <property type="match status" value="1"/>
</dbReference>
<dbReference type="CDD" id="cd00082">
    <property type="entry name" value="HisKA"/>
    <property type="match status" value="1"/>
</dbReference>
<feature type="signal peptide" evidence="12">
    <location>
        <begin position="1"/>
        <end position="31"/>
    </location>
</feature>
<evidence type="ECO:0000259" key="14">
    <source>
        <dbReference type="PROSITE" id="PS50885"/>
    </source>
</evidence>
<evidence type="ECO:0000256" key="4">
    <source>
        <dbReference type="ARBA" id="ARBA00022553"/>
    </source>
</evidence>
<dbReference type="SUPFAM" id="SSF158472">
    <property type="entry name" value="HAMP domain-like"/>
    <property type="match status" value="1"/>
</dbReference>
<protein>
    <recommendedName>
        <fullName evidence="3">histidine kinase</fullName>
        <ecNumber evidence="3">2.7.13.3</ecNumber>
    </recommendedName>
</protein>
<dbReference type="PANTHER" id="PTHR45436:SF8">
    <property type="entry name" value="HISTIDINE KINASE"/>
    <property type="match status" value="1"/>
</dbReference>
<evidence type="ECO:0000256" key="1">
    <source>
        <dbReference type="ARBA" id="ARBA00000085"/>
    </source>
</evidence>
<dbReference type="Pfam" id="PF00672">
    <property type="entry name" value="HAMP"/>
    <property type="match status" value="1"/>
</dbReference>
<dbReference type="InterPro" id="IPR004358">
    <property type="entry name" value="Sig_transdc_His_kin-like_C"/>
</dbReference>
<comment type="subcellular location">
    <subcellularLocation>
        <location evidence="2">Membrane</location>
    </subcellularLocation>
</comment>
<evidence type="ECO:0000256" key="5">
    <source>
        <dbReference type="ARBA" id="ARBA00022679"/>
    </source>
</evidence>
<dbReference type="CDD" id="cd00075">
    <property type="entry name" value="HATPase"/>
    <property type="match status" value="1"/>
</dbReference>
<dbReference type="EC" id="2.7.13.3" evidence="3"/>
<proteinExistence type="predicted"/>
<comment type="catalytic activity">
    <reaction evidence="1">
        <text>ATP + protein L-histidine = ADP + protein N-phospho-L-histidine.</text>
        <dbReference type="EC" id="2.7.13.3"/>
    </reaction>
</comment>
<evidence type="ECO:0000256" key="12">
    <source>
        <dbReference type="SAM" id="SignalP"/>
    </source>
</evidence>
<evidence type="ECO:0000313" key="15">
    <source>
        <dbReference type="EMBL" id="QQQ18161.1"/>
    </source>
</evidence>
<feature type="chain" id="PRO_5046798154" description="histidine kinase" evidence="12">
    <location>
        <begin position="32"/>
        <end position="471"/>
    </location>
</feature>
<evidence type="ECO:0000259" key="13">
    <source>
        <dbReference type="PROSITE" id="PS50109"/>
    </source>
</evidence>
<evidence type="ECO:0000256" key="3">
    <source>
        <dbReference type="ARBA" id="ARBA00012438"/>
    </source>
</evidence>
<dbReference type="Gene3D" id="1.10.287.130">
    <property type="match status" value="1"/>
</dbReference>
<dbReference type="EMBL" id="CP067977">
    <property type="protein sequence ID" value="QQQ18161.1"/>
    <property type="molecule type" value="Genomic_DNA"/>
</dbReference>
<dbReference type="SMART" id="SM00387">
    <property type="entry name" value="HATPase_c"/>
    <property type="match status" value="1"/>
</dbReference>
<dbReference type="GO" id="GO:0016301">
    <property type="term" value="F:kinase activity"/>
    <property type="evidence" value="ECO:0007669"/>
    <property type="project" value="UniProtKB-KW"/>
</dbReference>
<dbReference type="InterPro" id="IPR005467">
    <property type="entry name" value="His_kinase_dom"/>
</dbReference>
<evidence type="ECO:0000256" key="11">
    <source>
        <dbReference type="SAM" id="Phobius"/>
    </source>
</evidence>
<dbReference type="InterPro" id="IPR036097">
    <property type="entry name" value="HisK_dim/P_sf"/>
</dbReference>
<keyword evidence="7 15" id="KW-0418">Kinase</keyword>
<dbReference type="Gene3D" id="3.30.565.10">
    <property type="entry name" value="Histidine kinase-like ATPase, C-terminal domain"/>
    <property type="match status" value="1"/>
</dbReference>
<evidence type="ECO:0000256" key="6">
    <source>
        <dbReference type="ARBA" id="ARBA00022692"/>
    </source>
</evidence>
<dbReference type="InterPro" id="IPR050428">
    <property type="entry name" value="TCS_sensor_his_kinase"/>
</dbReference>
<dbReference type="RefSeq" id="WP_201102533.1">
    <property type="nucleotide sequence ID" value="NZ_CP067977.1"/>
</dbReference>
<gene>
    <name evidence="15" type="ORF">JIP62_12730</name>
</gene>
<dbReference type="SMART" id="SM00304">
    <property type="entry name" value="HAMP"/>
    <property type="match status" value="1"/>
</dbReference>
<dbReference type="Gene3D" id="6.10.340.10">
    <property type="match status" value="1"/>
</dbReference>
<sequence length="471" mass="50303">MRLPTLFRRTPFRVTLLFLALFAATASAVLAYVYVASASEAQARARSQVRAEADSLMAVYRARGFEGLNVALIERISRGGPSLYVLTDANGGFVSRNLDQSPISPSPGATEGQWDTFRLTETDDQGRVERPQGIGVDYELAGGERLFVGQSMGDTERYLDRLTQALWGAMAMVLLLGLSGGLIISRNVERSMGRLNKVVLAVQEGDLRARADVRSTGDELDELGQGLNTMLDRLETSMASIRHAGDAIAHDLRSPLTRMRAKLEVALIDAEAGKVSGVDALGVALDEADALLKTFNTVLAIARLQAAAGRTPDPALFDAADLAEDMAELYEPAAEDKGLEFSAEIERGLMVEANQPFLAQALANVIDNAIKYTPPSGAVKLRARRRSSGEIEFSVTDTGPGVPEADRERVIQRFVRLDNSRTEAGSGLGLSLVAAVIEAHGGRITLDEGPGVYDGSGPGLRVALILPPASA</sequence>
<dbReference type="Proteomes" id="UP000595448">
    <property type="component" value="Chromosome"/>
</dbReference>
<dbReference type="InterPro" id="IPR036890">
    <property type="entry name" value="HATPase_C_sf"/>
</dbReference>
<dbReference type="PANTHER" id="PTHR45436">
    <property type="entry name" value="SENSOR HISTIDINE KINASE YKOH"/>
    <property type="match status" value="1"/>
</dbReference>
<dbReference type="CDD" id="cd06225">
    <property type="entry name" value="HAMP"/>
    <property type="match status" value="1"/>
</dbReference>
<name>A0ABX7BKS7_9CAUL</name>
<evidence type="ECO:0000256" key="9">
    <source>
        <dbReference type="ARBA" id="ARBA00023012"/>
    </source>
</evidence>
<dbReference type="InterPro" id="IPR003594">
    <property type="entry name" value="HATPase_dom"/>
</dbReference>
<reference evidence="15 16" key="1">
    <citation type="submission" date="2021-01" db="EMBL/GenBank/DDBJ databases">
        <title>Brevundimonas vitis sp. nov., an bacterium isolated from grape (Vitis vinifera).</title>
        <authorList>
            <person name="Jiang L."/>
            <person name="Lee J."/>
        </authorList>
    </citation>
    <scope>NUCLEOTIDE SEQUENCE [LARGE SCALE GENOMIC DNA]</scope>
    <source>
        <strain evidence="15 16">GRTSA-9</strain>
    </source>
</reference>
<feature type="transmembrane region" description="Helical" evidence="11">
    <location>
        <begin position="165"/>
        <end position="184"/>
    </location>
</feature>
<evidence type="ECO:0000256" key="7">
    <source>
        <dbReference type="ARBA" id="ARBA00022777"/>
    </source>
</evidence>
<feature type="domain" description="Histidine kinase" evidence="13">
    <location>
        <begin position="247"/>
        <end position="470"/>
    </location>
</feature>
<evidence type="ECO:0000256" key="2">
    <source>
        <dbReference type="ARBA" id="ARBA00004370"/>
    </source>
</evidence>
<dbReference type="PROSITE" id="PS50885">
    <property type="entry name" value="HAMP"/>
    <property type="match status" value="1"/>
</dbReference>
<dbReference type="SMART" id="SM00388">
    <property type="entry name" value="HisKA"/>
    <property type="match status" value="1"/>
</dbReference>
<dbReference type="SUPFAM" id="SSF47384">
    <property type="entry name" value="Homodimeric domain of signal transducing histidine kinase"/>
    <property type="match status" value="1"/>
</dbReference>
<feature type="domain" description="HAMP" evidence="14">
    <location>
        <begin position="186"/>
        <end position="239"/>
    </location>
</feature>
<evidence type="ECO:0000313" key="16">
    <source>
        <dbReference type="Proteomes" id="UP000595448"/>
    </source>
</evidence>
<keyword evidence="6 11" id="KW-0812">Transmembrane</keyword>
<keyword evidence="10 11" id="KW-0472">Membrane</keyword>
<dbReference type="PRINTS" id="PR00344">
    <property type="entry name" value="BCTRLSENSOR"/>
</dbReference>
<keyword evidence="8 11" id="KW-1133">Transmembrane helix</keyword>
<dbReference type="InterPro" id="IPR003661">
    <property type="entry name" value="HisK_dim/P_dom"/>
</dbReference>
<keyword evidence="16" id="KW-1185">Reference proteome</keyword>
<organism evidence="15 16">
    <name type="scientific">Brevundimonas vitisensis</name>
    <dbReference type="NCBI Taxonomy" id="2800818"/>
    <lineage>
        <taxon>Bacteria</taxon>
        <taxon>Pseudomonadati</taxon>
        <taxon>Pseudomonadota</taxon>
        <taxon>Alphaproteobacteria</taxon>
        <taxon>Caulobacterales</taxon>
        <taxon>Caulobacteraceae</taxon>
        <taxon>Brevundimonas</taxon>
    </lineage>
</organism>
<dbReference type="SUPFAM" id="SSF55874">
    <property type="entry name" value="ATPase domain of HSP90 chaperone/DNA topoisomerase II/histidine kinase"/>
    <property type="match status" value="1"/>
</dbReference>
<keyword evidence="12" id="KW-0732">Signal</keyword>
<dbReference type="PROSITE" id="PS50109">
    <property type="entry name" value="HIS_KIN"/>
    <property type="match status" value="1"/>
</dbReference>
<evidence type="ECO:0000256" key="10">
    <source>
        <dbReference type="ARBA" id="ARBA00023136"/>
    </source>
</evidence>
<evidence type="ECO:0000256" key="8">
    <source>
        <dbReference type="ARBA" id="ARBA00022989"/>
    </source>
</evidence>
<keyword evidence="9" id="KW-0902">Two-component regulatory system</keyword>
<keyword evidence="5" id="KW-0808">Transferase</keyword>